<evidence type="ECO:0000313" key="5">
    <source>
        <dbReference type="Proteomes" id="UP000823561"/>
    </source>
</evidence>
<name>A0AAV6FR40_9TELE</name>
<keyword evidence="1 2" id="KW-0175">Coiled coil</keyword>
<evidence type="ECO:0000313" key="4">
    <source>
        <dbReference type="EMBL" id="KAG5265193.1"/>
    </source>
</evidence>
<keyword evidence="5" id="KW-1185">Reference proteome</keyword>
<dbReference type="Pfam" id="PF13863">
    <property type="entry name" value="DUF4200"/>
    <property type="match status" value="1"/>
</dbReference>
<sequence>MAQVNLEDYFRVIFEEDILHLPVQRQNLKTSAMRILEKRREMGHVDASLKSKRCEFEVVCEKIAQKREDLWKKEKGMKKSLLKFDRFIRENDAKRSRGVRKAELQRVVVAQKDKELEDLIKEYNILLSRREKLHDRLMRASVYPLFLTTVVKKSQKFDDIRHLISRFDTLLVTRDQLLDQGRGADIKTERERTGLKRYVNEQSSVLLQLNNTLSELQTELDRALSQACRWEYAWNHIQSTAAKETLMLGQINERAFGDGPLLEMEEDNNPHYCTTTTKWIEHRL</sequence>
<evidence type="ECO:0000256" key="1">
    <source>
        <dbReference type="ARBA" id="ARBA00023054"/>
    </source>
</evidence>
<dbReference type="PANTHER" id="PTHR21683:SF2">
    <property type="entry name" value="COILED-COIL DOMAIN-CONTAINING PROTEIN 42 LIKE-2-LIKE"/>
    <property type="match status" value="1"/>
</dbReference>
<comment type="caution">
    <text evidence="4">The sequence shown here is derived from an EMBL/GenBank/DDBJ whole genome shotgun (WGS) entry which is preliminary data.</text>
</comment>
<protein>
    <recommendedName>
        <fullName evidence="3">DUF4200 domain-containing protein</fullName>
    </recommendedName>
</protein>
<gene>
    <name evidence="4" type="ORF">AALO_G00262390</name>
</gene>
<evidence type="ECO:0000256" key="2">
    <source>
        <dbReference type="SAM" id="Coils"/>
    </source>
</evidence>
<feature type="coiled-coil region" evidence="2">
    <location>
        <begin position="199"/>
        <end position="226"/>
    </location>
</feature>
<reference evidence="4" key="1">
    <citation type="submission" date="2020-10" db="EMBL/GenBank/DDBJ databases">
        <title>Chromosome-scale genome assembly of the Allis shad, Alosa alosa.</title>
        <authorList>
            <person name="Margot Z."/>
            <person name="Christophe K."/>
            <person name="Cabau C."/>
            <person name="Louis A."/>
            <person name="Berthelot C."/>
            <person name="Parey E."/>
            <person name="Roest Crollius H."/>
            <person name="Montfort J."/>
            <person name="Robinson-Rechavi M."/>
            <person name="Bucao C."/>
            <person name="Bouchez O."/>
            <person name="Gislard M."/>
            <person name="Lluch J."/>
            <person name="Milhes M."/>
            <person name="Lampietro C."/>
            <person name="Lopez Roques C."/>
            <person name="Donnadieu C."/>
            <person name="Braasch I."/>
            <person name="Desvignes T."/>
            <person name="Postlethwait J."/>
            <person name="Bobe J."/>
            <person name="Guiguen Y."/>
        </authorList>
    </citation>
    <scope>NUCLEOTIDE SEQUENCE</scope>
    <source>
        <strain evidence="4">M-15738</strain>
        <tissue evidence="4">Blood</tissue>
    </source>
</reference>
<feature type="domain" description="DUF4200" evidence="3">
    <location>
        <begin position="36"/>
        <end position="153"/>
    </location>
</feature>
<dbReference type="InterPro" id="IPR025252">
    <property type="entry name" value="DUF4200"/>
</dbReference>
<accession>A0AAV6FR40</accession>
<dbReference type="Proteomes" id="UP000823561">
    <property type="component" value="Chromosome 20"/>
</dbReference>
<dbReference type="EMBL" id="JADWDJ010000020">
    <property type="protein sequence ID" value="KAG5265193.1"/>
    <property type="molecule type" value="Genomic_DNA"/>
</dbReference>
<dbReference type="InterPro" id="IPR051147">
    <property type="entry name" value="CFAP_domain-containing"/>
</dbReference>
<organism evidence="4 5">
    <name type="scientific">Alosa alosa</name>
    <name type="common">allis shad</name>
    <dbReference type="NCBI Taxonomy" id="278164"/>
    <lineage>
        <taxon>Eukaryota</taxon>
        <taxon>Metazoa</taxon>
        <taxon>Chordata</taxon>
        <taxon>Craniata</taxon>
        <taxon>Vertebrata</taxon>
        <taxon>Euteleostomi</taxon>
        <taxon>Actinopterygii</taxon>
        <taxon>Neopterygii</taxon>
        <taxon>Teleostei</taxon>
        <taxon>Clupei</taxon>
        <taxon>Clupeiformes</taxon>
        <taxon>Clupeoidei</taxon>
        <taxon>Clupeidae</taxon>
        <taxon>Alosa</taxon>
    </lineage>
</organism>
<proteinExistence type="predicted"/>
<dbReference type="GO" id="GO:0005856">
    <property type="term" value="C:cytoskeleton"/>
    <property type="evidence" value="ECO:0007669"/>
    <property type="project" value="UniProtKB-ARBA"/>
</dbReference>
<evidence type="ECO:0000259" key="3">
    <source>
        <dbReference type="Pfam" id="PF13863"/>
    </source>
</evidence>
<dbReference type="AlphaFoldDB" id="A0AAV6FR40"/>
<feature type="coiled-coil region" evidence="2">
    <location>
        <begin position="109"/>
        <end position="136"/>
    </location>
</feature>
<dbReference type="PANTHER" id="PTHR21683">
    <property type="entry name" value="COILED-COIL DOMAIN-CONTAINING PROTEIN 42 LIKE-2-LIKE-RELATED"/>
    <property type="match status" value="1"/>
</dbReference>